<evidence type="ECO:0000313" key="3">
    <source>
        <dbReference type="EMBL" id="CAJ1957152.1"/>
    </source>
</evidence>
<dbReference type="SUPFAM" id="SSF50156">
    <property type="entry name" value="PDZ domain-like"/>
    <property type="match status" value="1"/>
</dbReference>
<dbReference type="PANTHER" id="PTHR38909">
    <property type="entry name" value="G PROTEIN GAMMA DOMAIN-CONTAINING PROTEIN"/>
    <property type="match status" value="1"/>
</dbReference>
<evidence type="ECO:0000313" key="4">
    <source>
        <dbReference type="Proteomes" id="UP001295423"/>
    </source>
</evidence>
<accession>A0AAD2G1I6</accession>
<feature type="region of interest" description="Disordered" evidence="1">
    <location>
        <begin position="293"/>
        <end position="313"/>
    </location>
</feature>
<evidence type="ECO:0000256" key="2">
    <source>
        <dbReference type="SAM" id="Phobius"/>
    </source>
</evidence>
<feature type="transmembrane region" description="Helical" evidence="2">
    <location>
        <begin position="52"/>
        <end position="73"/>
    </location>
</feature>
<organism evidence="3 4">
    <name type="scientific">Cylindrotheca closterium</name>
    <dbReference type="NCBI Taxonomy" id="2856"/>
    <lineage>
        <taxon>Eukaryota</taxon>
        <taxon>Sar</taxon>
        <taxon>Stramenopiles</taxon>
        <taxon>Ochrophyta</taxon>
        <taxon>Bacillariophyta</taxon>
        <taxon>Bacillariophyceae</taxon>
        <taxon>Bacillariophycidae</taxon>
        <taxon>Bacillariales</taxon>
        <taxon>Bacillariaceae</taxon>
        <taxon>Cylindrotheca</taxon>
    </lineage>
</organism>
<dbReference type="Proteomes" id="UP001295423">
    <property type="component" value="Unassembled WGS sequence"/>
</dbReference>
<keyword evidence="2" id="KW-0812">Transmembrane</keyword>
<evidence type="ECO:0008006" key="5">
    <source>
        <dbReference type="Google" id="ProtNLM"/>
    </source>
</evidence>
<name>A0AAD2G1I6_9STRA</name>
<dbReference type="PANTHER" id="PTHR38909:SF1">
    <property type="entry name" value="G PROTEIN GAMMA DOMAIN-CONTAINING PROTEIN"/>
    <property type="match status" value="1"/>
</dbReference>
<dbReference type="EMBL" id="CAKOGP040001936">
    <property type="protein sequence ID" value="CAJ1957152.1"/>
    <property type="molecule type" value="Genomic_DNA"/>
</dbReference>
<feature type="region of interest" description="Disordered" evidence="1">
    <location>
        <begin position="90"/>
        <end position="121"/>
    </location>
</feature>
<keyword evidence="2" id="KW-0472">Membrane</keyword>
<feature type="transmembrane region" description="Helical" evidence="2">
    <location>
        <begin position="20"/>
        <end position="45"/>
    </location>
</feature>
<evidence type="ECO:0000256" key="1">
    <source>
        <dbReference type="SAM" id="MobiDB-lite"/>
    </source>
</evidence>
<dbReference type="AlphaFoldDB" id="A0AAD2G1I6"/>
<protein>
    <recommendedName>
        <fullName evidence="5">PDZ domain-containing protein</fullName>
    </recommendedName>
</protein>
<reference evidence="3" key="1">
    <citation type="submission" date="2023-08" db="EMBL/GenBank/DDBJ databases">
        <authorList>
            <person name="Audoor S."/>
            <person name="Bilcke G."/>
        </authorList>
    </citation>
    <scope>NUCLEOTIDE SEQUENCE</scope>
</reference>
<keyword evidence="2" id="KW-1133">Transmembrane helix</keyword>
<gene>
    <name evidence="3" type="ORF">CYCCA115_LOCUS16572</name>
</gene>
<keyword evidence="4" id="KW-1185">Reference proteome</keyword>
<comment type="caution">
    <text evidence="3">The sequence shown here is derived from an EMBL/GenBank/DDBJ whole genome shotgun (WGS) entry which is preliminary data.</text>
</comment>
<feature type="region of interest" description="Disordered" evidence="1">
    <location>
        <begin position="340"/>
        <end position="385"/>
    </location>
</feature>
<proteinExistence type="predicted"/>
<sequence length="507" mass="53760">MVKEYDEDDNGYGDDDSKGSSTLLVVIVSLLFVAVFGGALVGGVLSGDANNGFYFTMIAASSIVVLAGLVFAIRYCCCQRGKDADSLDIKEGKGTFNSDEEEGEFVHKKKPRRQSKKGPKIRVLDPGAGVSDVSVLSPGTYNYDVESVMTDGDATGITSFAGRILLNKSRQKTVGFDFRSVIPGEQSRGRSDPPEAFESAAVTAYNQARQLGPKDPSAARINMNGGIQPVQEEPTNVRFGAIHTPSTQRQLKVIDVDEEASDSQHNISTPASVASSIFRGFFANVKKRSAGTPVARNFKPQGRPPMPGSSNANATAAMKQTLQTINGGGLTKEMLPTTPKAAGGVPPSPGKSSVFSIPPPRRVPSSPGGVSEAAKSGYSEGVASSTFDPAAHERALAKMRQNEASLGATSNDVPLYYDDDEDDNEEEDIYDVFAPPGPIGVVVDTTPKGCVVHSLRKTSSMQGLINPGDLIVALDDDDVTKLDASELTKLMARKAQQTERKFTLIAA</sequence>
<dbReference type="InterPro" id="IPR036034">
    <property type="entry name" value="PDZ_sf"/>
</dbReference>
<feature type="compositionally biased region" description="Basic residues" evidence="1">
    <location>
        <begin position="107"/>
        <end position="120"/>
    </location>
</feature>